<keyword evidence="7 11" id="KW-1133">Transmembrane helix</keyword>
<evidence type="ECO:0000256" key="6">
    <source>
        <dbReference type="ARBA" id="ARBA00022946"/>
    </source>
</evidence>
<comment type="function">
    <text evidence="11">Component of the cytochrome c oxidase, the last enzyme in the mitochondrial electron transport chain which drives oxidative phosphorylation. The respiratory chain contains 3 multisubunit complexes succinate dehydrogenase (complex II, CII), ubiquinol-cytochrome c oxidoreductase (cytochrome b-c1 complex, complex III, CIII) and cytochrome c oxidase (complex IV, CIV), that cooperate to transfer electrons derived from NADH and succinate to molecular oxygen, creating an electrochemical gradient over the inner membrane that drives transmembrane transport and the ATP synthase. Cytochrome c oxidase is the component of the respiratory chain that catalyzes the reduction of oxygen to water. Electrons originating from reduced cytochrome c in the intermembrane space (IMS) are transferred via the dinuclear copper A center (CU(A)) of subunit 2 and heme A of subunit 1 to the active site in subunit 1, a binuclear center (BNC) formed by heme A3 and copper B (CU(B)). The BNC reduces molecular oxygen to 2 water molecules using 4 electrons from cytochrome c in the IMS and 4 protons from the mitochondrial matrix.</text>
</comment>
<proteinExistence type="inferred from homology"/>
<dbReference type="Pfam" id="PF02935">
    <property type="entry name" value="COX7C"/>
    <property type="match status" value="1"/>
</dbReference>
<dbReference type="eggNOG" id="ENOG502SSI3">
    <property type="taxonomic scope" value="Eukaryota"/>
</dbReference>
<evidence type="ECO:0000313" key="13">
    <source>
        <dbReference type="EMBL" id="EQL03248.1"/>
    </source>
</evidence>
<dbReference type="PANTHER" id="PTHR13313:SF0">
    <property type="entry name" value="CYTOCHROME C OXIDASE SUBUNIT 7C, MITOCHONDRIAL"/>
    <property type="match status" value="1"/>
</dbReference>
<dbReference type="EMBL" id="KE652223">
    <property type="protein sequence ID" value="EQL03248.1"/>
    <property type="molecule type" value="Genomic_DNA"/>
</dbReference>
<dbReference type="FunFam" id="4.10.49.10:FF:000001">
    <property type="entry name" value="Cytochrome c oxidase subunit 7C"/>
    <property type="match status" value="1"/>
</dbReference>
<keyword evidence="9 11" id="KW-0472">Membrane</keyword>
<dbReference type="SUPFAM" id="SSF81427">
    <property type="entry name" value="Mitochondrial cytochrome c oxidase subunit VIIc (aka VIIIa)"/>
    <property type="match status" value="1"/>
</dbReference>
<evidence type="ECO:0000256" key="9">
    <source>
        <dbReference type="ARBA" id="ARBA00023136"/>
    </source>
</evidence>
<evidence type="ECO:0000256" key="4">
    <source>
        <dbReference type="ARBA" id="ARBA00022692"/>
    </source>
</evidence>
<evidence type="ECO:0000256" key="7">
    <source>
        <dbReference type="ARBA" id="ARBA00022989"/>
    </source>
</evidence>
<evidence type="ECO:0000256" key="10">
    <source>
        <dbReference type="ARBA" id="ARBA00071004"/>
    </source>
</evidence>
<dbReference type="OrthoDB" id="9974841at2759"/>
<dbReference type="UniPathway" id="UPA00705"/>
<dbReference type="InterPro" id="IPR036636">
    <property type="entry name" value="COX7C/Cox8_sf"/>
</dbReference>
<dbReference type="GO" id="GO:0006123">
    <property type="term" value="P:mitochondrial electron transport, cytochrome c to oxygen"/>
    <property type="evidence" value="ECO:0007669"/>
    <property type="project" value="UniProtKB-UniRule"/>
</dbReference>
<protein>
    <recommendedName>
        <fullName evidence="10 11">Cytochrome c oxidase subunit 8, mitochondrial</fullName>
    </recommendedName>
    <alternativeName>
        <fullName evidence="11">Cytochrome c oxidase polypeptide VIII</fullName>
    </alternativeName>
</protein>
<sequence>MLSRAAARTTTSLVSRRGFHATKARMSSPYHYPEGPYSNLPFNPRGKWFGLIYWGFLATGFGTPFAIAVYQTYKEH</sequence>
<dbReference type="InterPro" id="IPR004202">
    <property type="entry name" value="COX7C/Cox8"/>
</dbReference>
<name>T5AN43_OPHSC</name>
<gene>
    <name evidence="13" type="ORF">OCS_01042</name>
</gene>
<dbReference type="Gene3D" id="4.10.49.10">
    <property type="entry name" value="Cytochrome c oxidase subunit VIIc"/>
    <property type="match status" value="1"/>
</dbReference>
<evidence type="ECO:0000313" key="14">
    <source>
        <dbReference type="Proteomes" id="UP000019374"/>
    </source>
</evidence>
<keyword evidence="5 11" id="KW-0999">Mitochondrion inner membrane</keyword>
<dbReference type="GO" id="GO:0045277">
    <property type="term" value="C:respiratory chain complex IV"/>
    <property type="evidence" value="ECO:0007669"/>
    <property type="project" value="UniProtKB-UniRule"/>
</dbReference>
<organism evidence="13 14">
    <name type="scientific">Ophiocordyceps sinensis (strain Co18 / CGMCC 3.14243)</name>
    <name type="common">Yarsagumba caterpillar fungus</name>
    <name type="synonym">Hirsutella sinensis</name>
    <dbReference type="NCBI Taxonomy" id="911162"/>
    <lineage>
        <taxon>Eukaryota</taxon>
        <taxon>Fungi</taxon>
        <taxon>Dikarya</taxon>
        <taxon>Ascomycota</taxon>
        <taxon>Pezizomycotina</taxon>
        <taxon>Sordariomycetes</taxon>
        <taxon>Hypocreomycetidae</taxon>
        <taxon>Hypocreales</taxon>
        <taxon>Ophiocordycipitaceae</taxon>
        <taxon>Ophiocordyceps</taxon>
    </lineage>
</organism>
<keyword evidence="4 11" id="KW-0812">Transmembrane</keyword>
<evidence type="ECO:0000256" key="1">
    <source>
        <dbReference type="ARBA" id="ARBA00004434"/>
    </source>
</evidence>
<comment type="pathway">
    <text evidence="2 11">Energy metabolism; oxidative phosphorylation.</text>
</comment>
<keyword evidence="8 11" id="KW-0496">Mitochondrion</keyword>
<evidence type="ECO:0000256" key="8">
    <source>
        <dbReference type="ARBA" id="ARBA00023128"/>
    </source>
</evidence>
<dbReference type="GO" id="GO:0005743">
    <property type="term" value="C:mitochondrial inner membrane"/>
    <property type="evidence" value="ECO:0007669"/>
    <property type="project" value="UniProtKB-SubCell"/>
</dbReference>
<feature type="region of interest" description="Disordered" evidence="12">
    <location>
        <begin position="1"/>
        <end position="20"/>
    </location>
</feature>
<dbReference type="HOGENOM" id="CLU_147541_0_2_1"/>
<dbReference type="Proteomes" id="UP000019374">
    <property type="component" value="Unassembled WGS sequence"/>
</dbReference>
<evidence type="ECO:0000256" key="2">
    <source>
        <dbReference type="ARBA" id="ARBA00004673"/>
    </source>
</evidence>
<evidence type="ECO:0000256" key="11">
    <source>
        <dbReference type="RuleBase" id="RU368123"/>
    </source>
</evidence>
<reference evidence="13 14" key="1">
    <citation type="journal article" date="2013" name="Chin. Sci. Bull.">
        <title>Genome survey uncovers the secrets of sex and lifestyle in caterpillar fungus.</title>
        <authorList>
            <person name="Hu X."/>
            <person name="Zhang Y."/>
            <person name="Xiao G."/>
            <person name="Zheng P."/>
            <person name="Xia Y."/>
            <person name="Zhang X."/>
            <person name="St Leger R.J."/>
            <person name="Liu X."/>
            <person name="Wang C."/>
        </authorList>
    </citation>
    <scope>NUCLEOTIDE SEQUENCE [LARGE SCALE GENOMIC DNA]</scope>
    <source>
        <strain evidence="14">Co18 / CGMCC 3.14243</strain>
        <tissue evidence="13">Fruit-body</tissue>
    </source>
</reference>
<evidence type="ECO:0000256" key="12">
    <source>
        <dbReference type="SAM" id="MobiDB-lite"/>
    </source>
</evidence>
<feature type="transmembrane region" description="Helical" evidence="11">
    <location>
        <begin position="51"/>
        <end position="70"/>
    </location>
</feature>
<comment type="subunit">
    <text evidence="11">Component of the cytochrome c oxidase (complex IV, CIV), a multisubunit enzyme composed of a catalytic core of 3 subunits and several supernumerary subunits. The complex exists as a monomer or a dimer and forms supercomplexes (SCs) in the inner mitochondrial membrane with ubiquinol-cytochrome c oxidoreductase (cytochrome b-c1 complex, complex III, CIII).</text>
</comment>
<comment type="subcellular location">
    <subcellularLocation>
        <location evidence="1 11">Mitochondrion inner membrane</location>
        <topology evidence="1 11">Single-pass membrane protein</topology>
    </subcellularLocation>
</comment>
<dbReference type="PANTHER" id="PTHR13313">
    <property type="entry name" value="CYTOCHROME C OXIDASE SUBUNIT VIIC"/>
    <property type="match status" value="1"/>
</dbReference>
<evidence type="ECO:0000256" key="3">
    <source>
        <dbReference type="ARBA" id="ARBA00010514"/>
    </source>
</evidence>
<dbReference type="AlphaFoldDB" id="T5AN43"/>
<accession>T5AN43</accession>
<comment type="similarity">
    <text evidence="3 11">Belongs to the cytochrome c oxidase VIIc family.</text>
</comment>
<keyword evidence="6 11" id="KW-0809">Transit peptide</keyword>
<evidence type="ECO:0000256" key="5">
    <source>
        <dbReference type="ARBA" id="ARBA00022792"/>
    </source>
</evidence>